<protein>
    <submittedName>
        <fullName evidence="1">Uncharacterized protein</fullName>
    </submittedName>
</protein>
<dbReference type="AlphaFoldDB" id="A0A8C0ITL0"/>
<accession>A0A8C0ITL0</accession>
<proteinExistence type="predicted"/>
<dbReference type="Ensembl" id="ENSCABT00000021779.1">
    <property type="protein sequence ID" value="ENSCABP00000019877.1"/>
    <property type="gene ID" value="ENSCABG00000014665.1"/>
</dbReference>
<reference evidence="1" key="2">
    <citation type="submission" date="2025-09" db="UniProtKB">
        <authorList>
            <consortium name="Ensembl"/>
        </authorList>
    </citation>
    <scope>IDENTIFICATION</scope>
</reference>
<organism evidence="1 2">
    <name type="scientific">Chelonoidis abingdonii</name>
    <name type="common">Abingdon island giant tortoise</name>
    <name type="synonym">Testudo abingdonii</name>
    <dbReference type="NCBI Taxonomy" id="106734"/>
    <lineage>
        <taxon>Eukaryota</taxon>
        <taxon>Metazoa</taxon>
        <taxon>Chordata</taxon>
        <taxon>Craniata</taxon>
        <taxon>Vertebrata</taxon>
        <taxon>Euteleostomi</taxon>
        <taxon>Archelosauria</taxon>
        <taxon>Testudinata</taxon>
        <taxon>Testudines</taxon>
        <taxon>Cryptodira</taxon>
        <taxon>Durocryptodira</taxon>
        <taxon>Testudinoidea</taxon>
        <taxon>Testudinidae</taxon>
        <taxon>Chelonoidis</taxon>
    </lineage>
</organism>
<sequence>MKKIIAWQLSFLYCQPVSGSPRYREALLPFCSSFKGSSWSRNTIIAQFYSSTQNKKECSMLFFKNLSLCLCALVNWGLRTVGSLK</sequence>
<evidence type="ECO:0000313" key="1">
    <source>
        <dbReference type="Ensembl" id="ENSCABP00000019877.1"/>
    </source>
</evidence>
<dbReference type="Proteomes" id="UP000694404">
    <property type="component" value="Unplaced"/>
</dbReference>
<name>A0A8C0ITL0_CHEAB</name>
<reference evidence="1" key="1">
    <citation type="submission" date="2025-08" db="UniProtKB">
        <authorList>
            <consortium name="Ensembl"/>
        </authorList>
    </citation>
    <scope>IDENTIFICATION</scope>
</reference>
<keyword evidence="2" id="KW-1185">Reference proteome</keyword>
<evidence type="ECO:0000313" key="2">
    <source>
        <dbReference type="Proteomes" id="UP000694404"/>
    </source>
</evidence>